<dbReference type="Pfam" id="PF00534">
    <property type="entry name" value="Glycos_transf_1"/>
    <property type="match status" value="1"/>
</dbReference>
<dbReference type="EC" id="2.4.-.-" evidence="6"/>
<dbReference type="SUPFAM" id="SSF53756">
    <property type="entry name" value="UDP-Glycosyltransferase/glycogen phosphorylase"/>
    <property type="match status" value="1"/>
</dbReference>
<protein>
    <submittedName>
        <fullName evidence="6">Glycosyltransferase family 4 protein</fullName>
        <ecNumber evidence="6">2.4.-.-</ecNumber>
    </submittedName>
</protein>
<keyword evidence="1 6" id="KW-0328">Glycosyltransferase</keyword>
<sequence length="823" mass="89067">MTDTPSNPDRRPHMVMVVGNQVVGDSRVEKSAVTAEQAGYRVTVLGTARRTVFPIGEYHGIPIYRTPAVFRRQSALNQWKSLRPSVSPTWGRLADADGTPTFGPGEPLPAPGAGAGRSWRDRLAENVELARDRVVAKTPGGWRTVWPHIADYEELFLPPLLHLAPDVIHTHDRHPLAAVHSYVQLMRSRGRTIPWLYDAHEWVPGQEIVGGDQARIGWVAAEAELIRHADAVISVTDELAGRMKSRHRLPERPTVVHNAPLAAKTPLEPEQRLPLRQECGLDEDTPLLVYIGRLADVRGIFTVIDALAQLPGVHAAFVGNQDDAYRQRMRDHAAQIGVDDRLHIADYVPSSSVTWYIQGATCGVSPLMPTPAHELAIPTKLREYLQSGLPLVVSDLTEQAAFTRDGGLGTVFAPGQADSLAGAVQELLDRLPDFRAAVRDPEVQAQHTWEGSEQVLTELWHRLCPVPDAAAGPAGVEPAASETTGPVLAVVAEAPEDQPLVHAWRDQAGPVEPVPGVPVDGGGRGPALKDALDRWIRVDRAADGVLYTGAVNASGSLDGGFSSEVRSLLERGKPVAVWTAEAPLADPRLLAEAYEGHPFSMLPREAAERYRRQVRRSAQPLLDLQAGGNLQLLTSRQADARLLGALWCPVPVPTPTTDRYGSSGWAPEGAQDRPVQVLVVPTLRTPQEEQALDRMAERAEAEGLEILRPRHRKFRPAMAATADLVIDALHLGESSDAAAWAWRSGRIVVGQSTSAPAAPEEAAAPAAPVVQAGDHDLTDRVLELAESLRAGEAGELLRASHDYGTLVHDGRLSVRVIRSALGL</sequence>
<dbReference type="Gene3D" id="3.40.50.2000">
    <property type="entry name" value="Glycogen Phosphorylase B"/>
    <property type="match status" value="2"/>
</dbReference>
<dbReference type="Pfam" id="PF13439">
    <property type="entry name" value="Glyco_transf_4"/>
    <property type="match status" value="1"/>
</dbReference>
<keyword evidence="7" id="KW-1185">Reference proteome</keyword>
<dbReference type="CDD" id="cd03801">
    <property type="entry name" value="GT4_PimA-like"/>
    <property type="match status" value="1"/>
</dbReference>
<proteinExistence type="predicted"/>
<dbReference type="GO" id="GO:0016757">
    <property type="term" value="F:glycosyltransferase activity"/>
    <property type="evidence" value="ECO:0007669"/>
    <property type="project" value="UniProtKB-KW"/>
</dbReference>
<evidence type="ECO:0000313" key="6">
    <source>
        <dbReference type="EMBL" id="MEO9246527.1"/>
    </source>
</evidence>
<dbReference type="InterPro" id="IPR028098">
    <property type="entry name" value="Glyco_trans_4-like_N"/>
</dbReference>
<organism evidence="6 7">
    <name type="scientific">Citricoccus nitrophenolicus</name>
    <dbReference type="NCBI Taxonomy" id="863575"/>
    <lineage>
        <taxon>Bacteria</taxon>
        <taxon>Bacillati</taxon>
        <taxon>Actinomycetota</taxon>
        <taxon>Actinomycetes</taxon>
        <taxon>Micrococcales</taxon>
        <taxon>Micrococcaceae</taxon>
        <taxon>Citricoccus</taxon>
    </lineage>
</organism>
<keyword evidence="2 6" id="KW-0808">Transferase</keyword>
<feature type="domain" description="Glycosyl transferase family 1" evidence="4">
    <location>
        <begin position="275"/>
        <end position="429"/>
    </location>
</feature>
<feature type="region of interest" description="Disordered" evidence="3">
    <location>
        <begin position="97"/>
        <end position="117"/>
    </location>
</feature>
<dbReference type="PANTHER" id="PTHR12526:SF510">
    <property type="entry name" value="D-INOSITOL 3-PHOSPHATE GLYCOSYLTRANSFERASE"/>
    <property type="match status" value="1"/>
</dbReference>
<feature type="domain" description="Glycosyltransferase subfamily 4-like N-terminal" evidence="5">
    <location>
        <begin position="130"/>
        <end position="258"/>
    </location>
</feature>
<evidence type="ECO:0000259" key="4">
    <source>
        <dbReference type="Pfam" id="PF00534"/>
    </source>
</evidence>
<evidence type="ECO:0000313" key="7">
    <source>
        <dbReference type="Proteomes" id="UP001484097"/>
    </source>
</evidence>
<gene>
    <name evidence="6" type="ORF">ABDK96_02395</name>
</gene>
<dbReference type="Proteomes" id="UP001484097">
    <property type="component" value="Unassembled WGS sequence"/>
</dbReference>
<accession>A0ABV0IED8</accession>
<dbReference type="RefSeq" id="WP_347918629.1">
    <property type="nucleotide sequence ID" value="NZ_JBDXMX010000001.1"/>
</dbReference>
<evidence type="ECO:0000256" key="2">
    <source>
        <dbReference type="ARBA" id="ARBA00022679"/>
    </source>
</evidence>
<dbReference type="EMBL" id="JBDXMX010000001">
    <property type="protein sequence ID" value="MEO9246527.1"/>
    <property type="molecule type" value="Genomic_DNA"/>
</dbReference>
<comment type="caution">
    <text evidence="6">The sequence shown here is derived from an EMBL/GenBank/DDBJ whole genome shotgun (WGS) entry which is preliminary data.</text>
</comment>
<dbReference type="InterPro" id="IPR001296">
    <property type="entry name" value="Glyco_trans_1"/>
</dbReference>
<evidence type="ECO:0000256" key="1">
    <source>
        <dbReference type="ARBA" id="ARBA00022676"/>
    </source>
</evidence>
<name>A0ABV0IED8_9MICC</name>
<evidence type="ECO:0000256" key="3">
    <source>
        <dbReference type="SAM" id="MobiDB-lite"/>
    </source>
</evidence>
<reference evidence="6 7" key="1">
    <citation type="submission" date="2024-05" db="EMBL/GenBank/DDBJ databases">
        <authorList>
            <person name="Yi C."/>
        </authorList>
    </citation>
    <scope>NUCLEOTIDE SEQUENCE [LARGE SCALE GENOMIC DNA]</scope>
    <source>
        <strain evidence="6 7">XS13</strain>
    </source>
</reference>
<evidence type="ECO:0000259" key="5">
    <source>
        <dbReference type="Pfam" id="PF13439"/>
    </source>
</evidence>
<dbReference type="PANTHER" id="PTHR12526">
    <property type="entry name" value="GLYCOSYLTRANSFERASE"/>
    <property type="match status" value="1"/>
</dbReference>